<dbReference type="SUPFAM" id="SSF53323">
    <property type="entry name" value="Pyruvate-ferredoxin oxidoreductase, PFOR, domain III"/>
    <property type="match status" value="1"/>
</dbReference>
<keyword evidence="1" id="KW-0560">Oxidoreductase</keyword>
<dbReference type="InterPro" id="IPR019752">
    <property type="entry name" value="Pyrv/ketoisovalerate_OxRed_cat"/>
</dbReference>
<dbReference type="GO" id="GO:0016625">
    <property type="term" value="F:oxidoreductase activity, acting on the aldehyde or oxo group of donors, iron-sulfur protein as acceptor"/>
    <property type="evidence" value="ECO:0007669"/>
    <property type="project" value="InterPro"/>
</dbReference>
<evidence type="ECO:0000256" key="1">
    <source>
        <dbReference type="ARBA" id="ARBA00023002"/>
    </source>
</evidence>
<dbReference type="NCBIfam" id="TIGR02175">
    <property type="entry name" value="PorC_KorC"/>
    <property type="match status" value="1"/>
</dbReference>
<name>A0A7V3YIA4_9BACT</name>
<dbReference type="Gene3D" id="3.40.920.10">
    <property type="entry name" value="Pyruvate-ferredoxin oxidoreductase, PFOR, domain III"/>
    <property type="match status" value="1"/>
</dbReference>
<keyword evidence="3" id="KW-0670">Pyruvate</keyword>
<organism evidence="3">
    <name type="scientific">Candidatus Caldatribacterium californiense</name>
    <dbReference type="NCBI Taxonomy" id="1454726"/>
    <lineage>
        <taxon>Bacteria</taxon>
        <taxon>Pseudomonadati</taxon>
        <taxon>Atribacterota</taxon>
        <taxon>Atribacteria</taxon>
        <taxon>Atribacterales</taxon>
        <taxon>Candidatus Caldatribacteriaceae</taxon>
        <taxon>Candidatus Caldatribacterium</taxon>
    </lineage>
</organism>
<dbReference type="Pfam" id="PF01558">
    <property type="entry name" value="POR"/>
    <property type="match status" value="1"/>
</dbReference>
<dbReference type="InterPro" id="IPR011894">
    <property type="entry name" value="PorC_KorC"/>
</dbReference>
<dbReference type="EMBL" id="DTFV01000141">
    <property type="protein sequence ID" value="HGI31615.1"/>
    <property type="molecule type" value="Genomic_DNA"/>
</dbReference>
<dbReference type="AlphaFoldDB" id="A0A7V3YIA4"/>
<dbReference type="PANTHER" id="PTHR43366:SF1">
    <property type="entry name" value="PYRUVATE SYNTHASE SUBUNIT PORC"/>
    <property type="match status" value="1"/>
</dbReference>
<dbReference type="InterPro" id="IPR002869">
    <property type="entry name" value="Pyrv_flavodox_OxRed_cen"/>
</dbReference>
<reference evidence="3" key="1">
    <citation type="journal article" date="2020" name="mSystems">
        <title>Genome- and Community-Level Interaction Insights into Carbon Utilization and Element Cycling Functions of Hydrothermarchaeota in Hydrothermal Sediment.</title>
        <authorList>
            <person name="Zhou Z."/>
            <person name="Liu Y."/>
            <person name="Xu W."/>
            <person name="Pan J."/>
            <person name="Luo Z.H."/>
            <person name="Li M."/>
        </authorList>
    </citation>
    <scope>NUCLEOTIDE SEQUENCE [LARGE SCALE GENOMIC DNA]</scope>
    <source>
        <strain evidence="3">SpSt-747</strain>
    </source>
</reference>
<evidence type="ECO:0000313" key="3">
    <source>
        <dbReference type="EMBL" id="HGI31615.1"/>
    </source>
</evidence>
<evidence type="ECO:0000259" key="2">
    <source>
        <dbReference type="Pfam" id="PF01558"/>
    </source>
</evidence>
<proteinExistence type="predicted"/>
<dbReference type="PANTHER" id="PTHR43366">
    <property type="entry name" value="PYRUVATE SYNTHASE SUBUNIT PORC"/>
    <property type="match status" value="1"/>
</dbReference>
<protein>
    <submittedName>
        <fullName evidence="3">Pyruvate synthase</fullName>
    </submittedName>
</protein>
<feature type="domain" description="Pyruvate/ketoisovalerate oxidoreductase catalytic" evidence="2">
    <location>
        <begin position="13"/>
        <end position="185"/>
    </location>
</feature>
<accession>A0A7V3YIA4</accession>
<comment type="caution">
    <text evidence="3">The sequence shown here is derived from an EMBL/GenBank/DDBJ whole genome shotgun (WGS) entry which is preliminary data.</text>
</comment>
<dbReference type="InterPro" id="IPR051626">
    <property type="entry name" value="Oxidoreductase_gamma_subunit"/>
</dbReference>
<sequence>MEKPLEIRWHGRGGQGVVTASRILADALLREGKYFQAFPEYGPERMGAPVKAYNRVSSTPIRIHSGVTNPEMVVVVDPTLLGAVDVLEGLAENGTVVANFPGTPADLRNLLHFPSGTVVVVDASRISREILGRVVVNTPILGALCRVLPEVKLENVLEAVKAQFGEKLRAEVVEKNLACLRRAYEEAQIG</sequence>
<gene>
    <name evidence="3" type="ORF">ENV30_10020</name>
</gene>